<gene>
    <name evidence="1" type="ORF">HMN09_01133900</name>
</gene>
<dbReference type="OrthoDB" id="3238562at2759"/>
<comment type="caution">
    <text evidence="1">The sequence shown here is derived from an EMBL/GenBank/DDBJ whole genome shotgun (WGS) entry which is preliminary data.</text>
</comment>
<dbReference type="Proteomes" id="UP000613580">
    <property type="component" value="Unassembled WGS sequence"/>
</dbReference>
<reference evidence="1" key="1">
    <citation type="submission" date="2020-05" db="EMBL/GenBank/DDBJ databases">
        <title>Mycena genomes resolve the evolution of fungal bioluminescence.</title>
        <authorList>
            <person name="Tsai I.J."/>
        </authorList>
    </citation>
    <scope>NUCLEOTIDE SEQUENCE</scope>
    <source>
        <strain evidence="1">110903Hualien_Pintung</strain>
    </source>
</reference>
<dbReference type="InterPro" id="IPR015943">
    <property type="entry name" value="WD40/YVTN_repeat-like_dom_sf"/>
</dbReference>
<evidence type="ECO:0000313" key="2">
    <source>
        <dbReference type="Proteomes" id="UP000613580"/>
    </source>
</evidence>
<evidence type="ECO:0000313" key="1">
    <source>
        <dbReference type="EMBL" id="KAF7295900.1"/>
    </source>
</evidence>
<sequence length="386" mass="42317">MKKLASPRSASDRGSTTSLCFGRQFGSEVLYSGTSDGFVFVWRHHNEVWEERHSLQITYPAEIRDIALDAAQSTFVVCTRSGRVLSYILSQHPVNGTWISTVTFSKQLDGLSPNRVLLTPSAVANNPIHEISLFGFHDNGHVFTLSGATGELIGKWPAGGQVSDIAVNTRDGMLCLDDPHNGPVLMDMASKATLRTLKVPGERKSSKLPLRPKKVAFGEDGSILVTGSDKGVVFVYDTAGSDQPIQKLQLGLGDEGRTQVVAVATGCFEGTHMVFAARARFDGSPSGDEEIVVWKRQSWKLFSMESFFNMETFVQYLCIACCFATSRSLKSALTVISAQQFVDPNIPDLRRRIRRRSGLGTRAARLRLVGAEVEVESAVGTRTRWV</sequence>
<name>A0A8H6SDK0_MYCCL</name>
<dbReference type="AlphaFoldDB" id="A0A8H6SDK0"/>
<accession>A0A8H6SDK0</accession>
<proteinExistence type="predicted"/>
<dbReference type="Gene3D" id="2.130.10.10">
    <property type="entry name" value="YVTN repeat-like/Quinoprotein amine dehydrogenase"/>
    <property type="match status" value="2"/>
</dbReference>
<dbReference type="EMBL" id="JACAZE010000018">
    <property type="protein sequence ID" value="KAF7295900.1"/>
    <property type="molecule type" value="Genomic_DNA"/>
</dbReference>
<organism evidence="1 2">
    <name type="scientific">Mycena chlorophos</name>
    <name type="common">Agaric fungus</name>
    <name type="synonym">Agaricus chlorophos</name>
    <dbReference type="NCBI Taxonomy" id="658473"/>
    <lineage>
        <taxon>Eukaryota</taxon>
        <taxon>Fungi</taxon>
        <taxon>Dikarya</taxon>
        <taxon>Basidiomycota</taxon>
        <taxon>Agaricomycotina</taxon>
        <taxon>Agaricomycetes</taxon>
        <taxon>Agaricomycetidae</taxon>
        <taxon>Agaricales</taxon>
        <taxon>Marasmiineae</taxon>
        <taxon>Mycenaceae</taxon>
        <taxon>Mycena</taxon>
    </lineage>
</organism>
<protein>
    <submittedName>
        <fullName evidence="1">Ras-GAP domain-containing protein</fullName>
    </submittedName>
</protein>
<keyword evidence="2" id="KW-1185">Reference proteome</keyword>
<dbReference type="SUPFAM" id="SSF101908">
    <property type="entry name" value="Putative isomerase YbhE"/>
    <property type="match status" value="1"/>
</dbReference>